<dbReference type="RefSeq" id="WP_336405392.1">
    <property type="nucleotide sequence ID" value="NZ_JBAPLU010000019.1"/>
</dbReference>
<reference evidence="1 2" key="1">
    <citation type="submission" date="2024-03" db="EMBL/GenBank/DDBJ databases">
        <title>Draft genome sequence of Klenkia sp. LSe6-5.</title>
        <authorList>
            <person name="Duangmal K."/>
            <person name="Chantavorakit T."/>
        </authorList>
    </citation>
    <scope>NUCLEOTIDE SEQUENCE [LARGE SCALE GENOMIC DNA]</scope>
    <source>
        <strain evidence="1 2">LSe6-5</strain>
    </source>
</reference>
<dbReference type="EMBL" id="JBAPLU010000019">
    <property type="protein sequence ID" value="MEI4273269.1"/>
    <property type="molecule type" value="Genomic_DNA"/>
</dbReference>
<dbReference type="Proteomes" id="UP001361570">
    <property type="component" value="Unassembled WGS sequence"/>
</dbReference>
<keyword evidence="2" id="KW-1185">Reference proteome</keyword>
<organism evidence="1 2">
    <name type="scientific">Klenkia sesuvii</name>
    <dbReference type="NCBI Taxonomy" id="3103137"/>
    <lineage>
        <taxon>Bacteria</taxon>
        <taxon>Bacillati</taxon>
        <taxon>Actinomycetota</taxon>
        <taxon>Actinomycetes</taxon>
        <taxon>Geodermatophilales</taxon>
        <taxon>Geodermatophilaceae</taxon>
        <taxon>Klenkia</taxon>
    </lineage>
</organism>
<evidence type="ECO:0000313" key="2">
    <source>
        <dbReference type="Proteomes" id="UP001361570"/>
    </source>
</evidence>
<comment type="caution">
    <text evidence="1">The sequence shown here is derived from an EMBL/GenBank/DDBJ whole genome shotgun (WGS) entry which is preliminary data.</text>
</comment>
<protein>
    <submittedName>
        <fullName evidence="1">Fe-S cluster assembly protein HesB</fullName>
    </submittedName>
</protein>
<accession>A0ABU8DWR7</accession>
<evidence type="ECO:0000313" key="1">
    <source>
        <dbReference type="EMBL" id="MEI4273269.1"/>
    </source>
</evidence>
<proteinExistence type="predicted"/>
<sequence length="99" mass="9957">MLTMTENAATAISTLVDGAQAPTDAGLRISDSAEAGPALELALTAGPEPADEVVEAADVQGRSARVFLDGTASAALASKTLDAAADDEGRLQFGIREQA</sequence>
<gene>
    <name evidence="1" type="ORF">TEK04_16220</name>
</gene>
<name>A0ABU8DWR7_9ACTN</name>